<dbReference type="GO" id="GO:0019843">
    <property type="term" value="F:rRNA binding"/>
    <property type="evidence" value="ECO:0007669"/>
    <property type="project" value="UniProtKB-UniRule"/>
</dbReference>
<dbReference type="HAMAP" id="MF_01306_B">
    <property type="entry name" value="Ribosomal_uS4_B"/>
    <property type="match status" value="1"/>
</dbReference>
<dbReference type="GO" id="GO:0042274">
    <property type="term" value="P:ribosomal small subunit biogenesis"/>
    <property type="evidence" value="ECO:0007669"/>
    <property type="project" value="TreeGrafter"/>
</dbReference>
<dbReference type="NCBIfam" id="TIGR01017">
    <property type="entry name" value="rpsD_bact"/>
    <property type="match status" value="1"/>
</dbReference>
<comment type="function">
    <text evidence="7">One of the primary rRNA binding proteins, it binds directly to 16S rRNA where it nucleates assembly of the body of the 30S subunit.</text>
</comment>
<evidence type="ECO:0000256" key="7">
    <source>
        <dbReference type="HAMAP-Rule" id="MF_01306"/>
    </source>
</evidence>
<accession>A0A6J4UZD5</accession>
<dbReference type="NCBIfam" id="NF003717">
    <property type="entry name" value="PRK05327.1"/>
    <property type="match status" value="1"/>
</dbReference>
<name>A0A6J4UZD5_9BACT</name>
<dbReference type="GO" id="GO:0006412">
    <property type="term" value="P:translation"/>
    <property type="evidence" value="ECO:0007669"/>
    <property type="project" value="UniProtKB-UniRule"/>
</dbReference>
<evidence type="ECO:0000256" key="8">
    <source>
        <dbReference type="RuleBase" id="RU003699"/>
    </source>
</evidence>
<evidence type="ECO:0000313" key="12">
    <source>
        <dbReference type="EMBL" id="CAA9562592.1"/>
    </source>
</evidence>
<dbReference type="Gene3D" id="3.10.290.10">
    <property type="entry name" value="RNA-binding S4 domain"/>
    <property type="match status" value="1"/>
</dbReference>
<keyword evidence="5 7" id="KW-0687">Ribonucleoprotein</keyword>
<evidence type="ECO:0000259" key="10">
    <source>
        <dbReference type="SMART" id="SM00363"/>
    </source>
</evidence>
<gene>
    <name evidence="7" type="primary">rpsD</name>
    <name evidence="12" type="ORF">AVDCRST_MAG33-1796</name>
</gene>
<dbReference type="Pfam" id="PF00163">
    <property type="entry name" value="Ribosomal_S4"/>
    <property type="match status" value="1"/>
</dbReference>
<dbReference type="Pfam" id="PF01479">
    <property type="entry name" value="S4"/>
    <property type="match status" value="1"/>
</dbReference>
<comment type="similarity">
    <text evidence="1 7 8">Belongs to the universal ribosomal protein uS4 family.</text>
</comment>
<dbReference type="PANTHER" id="PTHR11831">
    <property type="entry name" value="30S 40S RIBOSOMAL PROTEIN"/>
    <property type="match status" value="1"/>
</dbReference>
<feature type="domain" description="Small ribosomal subunit protein uS4 N-terminal" evidence="11">
    <location>
        <begin position="2"/>
        <end position="91"/>
    </location>
</feature>
<dbReference type="CDD" id="cd00165">
    <property type="entry name" value="S4"/>
    <property type="match status" value="1"/>
</dbReference>
<keyword evidence="4 7" id="KW-0689">Ribosomal protein</keyword>
<dbReference type="Gene3D" id="1.10.1050.10">
    <property type="entry name" value="Ribosomal Protein S4 Delta 41, Chain A, domain 1"/>
    <property type="match status" value="1"/>
</dbReference>
<dbReference type="InterPro" id="IPR036986">
    <property type="entry name" value="S4_RNA-bd_sf"/>
</dbReference>
<dbReference type="FunFam" id="3.10.290.10:FF:000001">
    <property type="entry name" value="30S ribosomal protein S4"/>
    <property type="match status" value="1"/>
</dbReference>
<evidence type="ECO:0000256" key="4">
    <source>
        <dbReference type="ARBA" id="ARBA00022980"/>
    </source>
</evidence>
<keyword evidence="3 7" id="KW-0694">RNA-binding</keyword>
<dbReference type="GO" id="GO:0003735">
    <property type="term" value="F:structural constituent of ribosome"/>
    <property type="evidence" value="ECO:0007669"/>
    <property type="project" value="InterPro"/>
</dbReference>
<organism evidence="12">
    <name type="scientific">uncultured Thermomicrobiales bacterium</name>
    <dbReference type="NCBI Taxonomy" id="1645740"/>
    <lineage>
        <taxon>Bacteria</taxon>
        <taxon>Pseudomonadati</taxon>
        <taxon>Thermomicrobiota</taxon>
        <taxon>Thermomicrobia</taxon>
        <taxon>Thermomicrobiales</taxon>
        <taxon>environmental samples</taxon>
    </lineage>
</organism>
<dbReference type="PROSITE" id="PS00632">
    <property type="entry name" value="RIBOSOMAL_S4"/>
    <property type="match status" value="1"/>
</dbReference>
<dbReference type="PROSITE" id="PS50889">
    <property type="entry name" value="S4"/>
    <property type="match status" value="1"/>
</dbReference>
<evidence type="ECO:0000259" key="11">
    <source>
        <dbReference type="SMART" id="SM01390"/>
    </source>
</evidence>
<evidence type="ECO:0000256" key="3">
    <source>
        <dbReference type="ARBA" id="ARBA00022884"/>
    </source>
</evidence>
<dbReference type="InterPro" id="IPR005709">
    <property type="entry name" value="Ribosomal_uS4_bac-type"/>
</dbReference>
<dbReference type="GO" id="GO:0015935">
    <property type="term" value="C:small ribosomal subunit"/>
    <property type="evidence" value="ECO:0007669"/>
    <property type="project" value="InterPro"/>
</dbReference>
<feature type="region of interest" description="Disordered" evidence="9">
    <location>
        <begin position="25"/>
        <end position="45"/>
    </location>
</feature>
<dbReference type="InterPro" id="IPR018079">
    <property type="entry name" value="Ribosomal_uS4_CS"/>
</dbReference>
<dbReference type="EMBL" id="CADCWK010000188">
    <property type="protein sequence ID" value="CAA9562592.1"/>
    <property type="molecule type" value="Genomic_DNA"/>
</dbReference>
<dbReference type="InterPro" id="IPR001912">
    <property type="entry name" value="Ribosomal_uS4_N"/>
</dbReference>
<evidence type="ECO:0000256" key="1">
    <source>
        <dbReference type="ARBA" id="ARBA00007465"/>
    </source>
</evidence>
<dbReference type="SMART" id="SM01390">
    <property type="entry name" value="Ribosomal_S4"/>
    <property type="match status" value="1"/>
</dbReference>
<dbReference type="SMART" id="SM00363">
    <property type="entry name" value="S4"/>
    <property type="match status" value="1"/>
</dbReference>
<dbReference type="SUPFAM" id="SSF55174">
    <property type="entry name" value="Alpha-L RNA-binding motif"/>
    <property type="match status" value="1"/>
</dbReference>
<comment type="subunit">
    <text evidence="7">Part of the 30S ribosomal subunit. Contacts protein S5. The interaction surface between S4 and S5 is involved in control of translational fidelity.</text>
</comment>
<proteinExistence type="inferred from homology"/>
<sequence length="199" mass="22777">MNFTGPKVKKSRALGVALTPKAQKYMRNRPYGPGQHGQNRRRRRSDYGTQLLEKQRLRFQYNVSEKYLQGAYAKVTKRKGPTGDLLLQFLESRLDSIVLRAGLAPTIFAARQFVTHGHFRVNGRKASIPSMQLKPGDLITIRERSKAMVMFTDLRVDMPPAPYINLEEAGMAARYAYTPPREEIPVVCDEQLVVEYYSR</sequence>
<protein>
    <recommendedName>
        <fullName evidence="6 7">Small ribosomal subunit protein uS4</fullName>
    </recommendedName>
</protein>
<keyword evidence="2 7" id="KW-0699">rRNA-binding</keyword>
<evidence type="ECO:0000256" key="2">
    <source>
        <dbReference type="ARBA" id="ARBA00022730"/>
    </source>
</evidence>
<dbReference type="AlphaFoldDB" id="A0A6J4UZD5"/>
<evidence type="ECO:0000256" key="6">
    <source>
        <dbReference type="ARBA" id="ARBA00035254"/>
    </source>
</evidence>
<dbReference type="InterPro" id="IPR002942">
    <property type="entry name" value="S4_RNA-bd"/>
</dbReference>
<dbReference type="InterPro" id="IPR022801">
    <property type="entry name" value="Ribosomal_uS4"/>
</dbReference>
<evidence type="ECO:0000256" key="5">
    <source>
        <dbReference type="ARBA" id="ARBA00023274"/>
    </source>
</evidence>
<evidence type="ECO:0000256" key="9">
    <source>
        <dbReference type="SAM" id="MobiDB-lite"/>
    </source>
</evidence>
<comment type="function">
    <text evidence="7">With S5 and S12 plays an important role in translational accuracy.</text>
</comment>
<dbReference type="PANTHER" id="PTHR11831:SF4">
    <property type="entry name" value="SMALL RIBOSOMAL SUBUNIT PROTEIN US4M"/>
    <property type="match status" value="1"/>
</dbReference>
<reference evidence="12" key="1">
    <citation type="submission" date="2020-02" db="EMBL/GenBank/DDBJ databases">
        <authorList>
            <person name="Meier V. D."/>
        </authorList>
    </citation>
    <scope>NUCLEOTIDE SEQUENCE</scope>
    <source>
        <strain evidence="12">AVDCRST_MAG33</strain>
    </source>
</reference>
<feature type="domain" description="RNA-binding S4" evidence="10">
    <location>
        <begin position="92"/>
        <end position="155"/>
    </location>
</feature>